<dbReference type="SUPFAM" id="SSF47336">
    <property type="entry name" value="ACP-like"/>
    <property type="match status" value="4"/>
</dbReference>
<dbReference type="Pfam" id="PF00668">
    <property type="entry name" value="Condensation"/>
    <property type="match status" value="5"/>
</dbReference>
<dbReference type="InterPro" id="IPR010060">
    <property type="entry name" value="NRPS_synth"/>
</dbReference>
<reference evidence="7 8" key="1">
    <citation type="submission" date="2018-03" db="EMBL/GenBank/DDBJ databases">
        <title>Genomic Encyclopedia of Archaeal and Bacterial Type Strains, Phase II (KMG-II): from individual species to whole genera.</title>
        <authorList>
            <person name="Goeker M."/>
        </authorList>
    </citation>
    <scope>NUCLEOTIDE SEQUENCE [LARGE SCALE GENOMIC DNA]</scope>
    <source>
        <strain evidence="7 8">DSM 24859</strain>
    </source>
</reference>
<dbReference type="CDD" id="cd05930">
    <property type="entry name" value="A_NRPS"/>
    <property type="match status" value="4"/>
</dbReference>
<dbReference type="PROSITE" id="PS00012">
    <property type="entry name" value="PHOSPHOPANTETHEINE"/>
    <property type="match status" value="3"/>
</dbReference>
<dbReference type="PROSITE" id="PS00455">
    <property type="entry name" value="AMP_BINDING"/>
    <property type="match status" value="4"/>
</dbReference>
<dbReference type="Proteomes" id="UP000240971">
    <property type="component" value="Unassembled WGS sequence"/>
</dbReference>
<dbReference type="OrthoDB" id="4317020at2"/>
<accession>A0A2P8HHE5</accession>
<evidence type="ECO:0000256" key="1">
    <source>
        <dbReference type="ARBA" id="ARBA00001957"/>
    </source>
</evidence>
<dbReference type="Gene3D" id="3.30.300.30">
    <property type="match status" value="4"/>
</dbReference>
<name>A0A2P8HHE5_CHINA</name>
<dbReference type="SUPFAM" id="SSF52777">
    <property type="entry name" value="CoA-dependent acyltransferases"/>
    <property type="match status" value="10"/>
</dbReference>
<dbReference type="FunFam" id="1.10.1200.10:FF:000005">
    <property type="entry name" value="Nonribosomal peptide synthetase 1"/>
    <property type="match status" value="3"/>
</dbReference>
<dbReference type="InterPro" id="IPR023213">
    <property type="entry name" value="CAT-like_dom_sf"/>
</dbReference>
<evidence type="ECO:0000256" key="2">
    <source>
        <dbReference type="ARBA" id="ARBA00006432"/>
    </source>
</evidence>
<protein>
    <submittedName>
        <fullName evidence="7">Non-ribosomal peptide synthase protein (TIGR01720 family)/amino acid adenylation domain-containing protein</fullName>
    </submittedName>
</protein>
<sequence length="4759" mass="529176">MIDTNFEKAFEVVEKARKQGVVFFLENEKVKFKVPKDEIINHDLLAEIKEYKEQIKIILNNGDLFKNNEVDFEERIIAADRVGIAKIPLSFSQERLWFIDQIEEDSINYHIPAVLRLKGNLHHAALAYALRMIVNRHEILRTVIAQEDGKAHQQVMEKDQWKMEVINHQEHDAAVLQSFVKSLIDIPFDLGSDHMLRAHLIVKHEEEHLLVVVMHHIASDGWSVGIIVRELVELYESYAEGRTAELAAVDIQYADYAIWQRKYLSGNILDKQLDYWKNKLSGVATLQLPLDYIRPAVQSTRGASISFTIDKVLTAQLQLLSRQQDTTLYMTLLAAFNVLLYHYSGQEDICIGSPMAGRTMQEVEHLIGFFINTLALRSDLSDNPSFTTLLQQVKQTMMGAYDHQDLPFEKIVEAVVKERDLSRSPLFQVVFALQNMPDAPEFQLGGIQLIQEDTSHTTAKFDLTFLMYEAADGLSGKVEYCIDLFNAATISRMLAHFEQLLRAIVSSPATQVGSLSMLSAVEEEQLLLAFNDTTIDYPEYKTIIEQISLQAALTPEATALVFDDRLLTYRELEERSGQLAHYLISRGVTTETVVPVCMERSPEIVVGMLGIMKAGGAYVPVDPEYPTDRIRHIISDTRAAIIVGSKACAGKLKLAGAADIITLDEDRDIIGQYPCTAPDITYNGDQLAYVIYTSGSTGLPKGVMIEHNGVANLVNWHNATYEVTAASRATAAAGMGFDAFGWEVWPYLCKGAAVNILNDEKRFSLTAIVNLFIEEEISHGFLSTALLHEFIREAGSKLTALKYLLTGGDKLAAIDVSGLTYKVVNNYGPTENSVVTTYYPLSARDKDVAPVIGRPVSNTKVYIINSHAQLSPVGVPGEICIAGKGVSRGYLNRLELTAEKFVINPFDAQGGNLYRTGDLGRWQPDGNIEYLGRIDDQVKIRGYRIELGEIENVLQQCNLVKQAVVLAKEDHSGQRNKRLVGYIVPANLFDREGIIAFLKQQLPDYMIPALLIPLEKLPLTANGKIDKKALPDTDAEALLTNEYVAPRNATEQVLATIWQELLGVSRVGIHDNFFELGGDSIITIQVVSHAKQAGYPLHPRDLFLHQTISGLSALLSSDKNIAVTGEQGMLTGSSDLLPIQQWYFETGGSGTAHFNQSVLLSLNKNVSPLTLGTVIKQLVQYHDALRFSYTGIANDIEQVYSAHEGELEVVDLKAIPVTDVAAHLTASAENYHQQMDTGKGILVRPVLFLTNEEATHNRLLLVIHHLAVDGVSWRVLLQDMELLLKNNGQKKEETVLGLKGSSYRQWYAALADYGQRRRLLSQQDYWEKVMQRYVPLKTDKTYEGAVTVADTASLVVKLNGVQTQRLLQEVPRAYHTDINDILLAALAITLSAWSNNSQVLIGLEGHGREDIAPDVDTSRTVGWFTNLYPVLLQVAAGKEKNDLLKSIKEQLRKVKDKGLGYGVLKYINKVPLLQGKDPWDIVFNYLGQSDNVVNESGLLSPAPESSGSGLGAGFPVREKLSVNSIVQQGELVLQWGYSTKHYEAAGIAALAADFLVQLESLIDHCVEQAAIAAVFTPSDYGLGTAVSNEELDEFLDADFNGSPRRSQMTGLYGLSSLQEGMLFHNLYDEQAAAYVEQFSCVLGSLDEDVFRQSWNHLLKQHSILRSGFYHQAFAIPVQCVYREVTIPVTVLDYRHMSESDQVQAVKDYEIIDSRQGFDLAAAPLMRITLLRLKDDAYQLLWAFHHIVFDGWSLQVMVSELLNIYESLVTGKTLPATTEDRYEDYIRYLDRRDKEQEEYYWRGYMKTLQEGSLLPFIAATAHLTKGVGIYKERIFRLDAATTARLVEYAHQHHITLNTLIQGVWSYLLYRYTGRKEIVYGITVSGRPDDLPEIEQRVGLYINTMPFHTVVDPLQEITTWLQALQASQQQSREHQHVGLNDIQRWTGLQGDLFDTSITFQNYPVSEVVASKPWKLEIKEVEAHPHTNYPLTIIVGIATETNLLFTYNSDLLPTFYVEKIAGHFEQALLQIIATEAEKISDIDLLTSAEHQELKVTFNNKMTAPAKEQSFVDLFGMQAARTPQAIALAFEEDILTYQELDERSGQLANYLRSKGVTVNTLVPLCIERSADMIVGILGILKAGGAYVPIEPDFPAERIKYMLEDTHATVIVSSNACRQLLPVTAAMQVVAIDDDSDAINRCSTIAPAAHAVPDQLLYVIYTSGSTGTPKGVMVTHSNLVDYVAGLQAKLDISSCRSFGLLSSIATDLGNTVLYSALISGGALHLFSKAAINDAEALYTYFERYPVDCIKIVPSHWKALSEPDRLLLPRKLLIFGGEALETTVVDSIRMSGAVCTIVNHYGPTETTIGKLLHVVNPDGIYEQVVPIGKPFSNTHIYVVNQDEQLCPVGVPGELYIGGDGVASGYLNNQELTASKFIKDIFSTEASTKLYRTGDLVKYLPDGNIVFLGRVDDQVKIRGYRVEPGEISRVLSGCELVSQGVVIAREDNSGNKRLLGYVIAAEDVDREEILNYLRSRLPEYMVPSALIILDQFPLMANGKIDRKALPDPEVVFTTTADALPETALEKTLAAIWSSLLEVEGIGLHDDFFALGGHSLLAIRVISAIRKQLNIVVSIGDIFDYPTIAALSQQLLQQTAPAPAFHLEKQERPARIPLSYSQERLWFIDQLEGSLPYHIPTILRLKGTLNLQALSNAFQTIVNRHEVLRTVIVQEDDQAYQRILDKDLWQLTVIEEAYKHDAVALQEYIQQLITAPFDLCRSHMLRAHLMVLGATEHVLVITLHHIASDGWSTGIIVRELVELYSAFTANRAAQLPALDLQYADYAIWQRNYLSGEILEGKIAYWKDKLRDTTVLNLPTDYARPVAQSTRGAISAFHIDKTLSDQLLALSREEGVTLFMTLLAAYKVLLYRYSGQADICVGTSIAGRTRQEVEGLIGFFINTLALRSDLDNNPSFSTLLQQVKQITLGAFEHQEVPFEKVVEAVVKTRDVSRTPLFQVAFALQSTPDIPDLTLGEIVLEKDTVDYTTAKFDLTFTLQETAEGLHGIIEYGVELFSEETIHRMAGHYEQLLRSIVRKRRQSIGALPMLTPAEEEQLLRTFNNTATAYPQHKSIIDLFASQVYHIPDATALLFGEAAMTYKELDERANQLAHFLRRQGVTKETLVPVCIERSFDMIIAVLGILKAGGAYVPVDPEYPEQRISFMLADTGATLLLSSSNCVNRLPVLTDVQIILLDEVATNVNGYAKTALAITPAPEQLAYVIYTSGSTGKPKGVLIEHRGVVNLALSQAAALHLTQGTRSLQFASFGFDASCYEIFNTLLSGGVLVLPQQSDLLSAENFAALLTKHDISLVTLPPSYQHIIKELLGPVKTIVSAGEPLNREDGSYIQSQGVRLINAYGPTENTVCTTLTDSPIRENNVVVIGAPIANVQVYILAADKGLCPVGVGGEICIGGANLARGYLNRPDLTAEKFIPNPYSTAWGGRLYCTGDIGRWLPDGSIEYLGRIDDQVKIRGYRIELGEIERVLLDCSLVNQAIVLAKAGSDAVSKQLVAYIVPNGNFDREEIVAWLQQRLPEYMIPAVFISMEKFPLTPSGKFDRKALPEPGIAIQHTYVAPRSGTEQTLTAIWQELLGVPRIGIYDNFFELGGHSLMAMRLMSALRKKLGIEVSVKALFLHPTIAGFAAQVQTAFKTVSLPAVVADVRPANIPLSYSQERLWFIDQLEGSIHYHIPTVLRLKGHLNKVALTAALNAIVNRHEVLRTVFEEIDGVVHQRVQDKDTWQLAVQYMPDTMGLQEEVQALISKPFDLSQDHMLRAHLIVLAEEAHVLVVTLHHIAADGWSAGIIVRELMVLYNAVLDNINPPLPALDIQYADYAIWERKYLAGEMLDQKLDYWKNKLSGTTVLNLPTDHLRPAVQSTRGAIRLFKFDQELLAKLQTLSRQEGATLFMTLLAAFKVLLYRYSGQEDICVGTSIAGRTRQETEGLIGFFINTLALRSDLSNNPSFTALLQQVKETTLSAYDHQDVPFEKVVEEVVKERDVSRTPLFQVLFELQNTPDTPEFRLGDVELFQEELDGNAAKFDLNLSLQETTNGLNITAVYCVDLFREATINRLIGHFEQLLRAIVNKPAQAVRTLTMLTDAEEQQLLNTFNNKVVAYPQTETLTTLFTSQVIATPQATALVLEEKSLTYQELDHRSNQLAHWLRSKGVTTDTLVPVCIERSLEMVIAILGIMKAGGAYVPVDPEYPADRIQYMLEDCAAKVVVSSSYGQQKLTDLKGISIIALDVWEETLSKQSADALTTHPAPHDLAYVIYTSGSTGLPKGVMVEHGGMLNHLFAKINDLQLNNNSIVAFTAAYTFDISVWQLFAALLCGGTTVIYPEEIILHPAALITAVEQQQITILELVPSYLSAVLQEALPLALKQLQFLLVTGEAVSQHLLIQWFERYSNIPVVNAYGPTEASDDICHYFMYNAPDYTNIPLGAPVQNLYIYVLDKEKQLCPVGVPGEICVSGVGVARGYLNRPDLTATQFIADPFLATRGRMYKTGDLGRWLPDGNIEYLGRIDEQVKIRGYRIELGEIESVLQQSEAIAGAVVIAHEDVHHNKRLVGYIVPQGTFDKTSILTWLKGKLPEYMVPSLLIALEKIPLTPNGKIDRKALPDPGAASLLINEYVAPRNETEQALADLWQELLGIQRIGIYDNFFELGGHSLQVMRLIAMIRKTLQAKVTVRDFFMLATIESLAKYIKVNQVNVAIAAADLQTIKL</sequence>
<dbReference type="InterPro" id="IPR000873">
    <property type="entry name" value="AMP-dep_synth/lig_dom"/>
</dbReference>
<dbReference type="InterPro" id="IPR006162">
    <property type="entry name" value="Ppantetheine_attach_site"/>
</dbReference>
<dbReference type="InterPro" id="IPR020845">
    <property type="entry name" value="AMP-binding_CS"/>
</dbReference>
<comment type="similarity">
    <text evidence="2">Belongs to the ATP-dependent AMP-binding enzyme family.</text>
</comment>
<dbReference type="GO" id="GO:0005829">
    <property type="term" value="C:cytosol"/>
    <property type="evidence" value="ECO:0007669"/>
    <property type="project" value="TreeGrafter"/>
</dbReference>
<dbReference type="InterPro" id="IPR009081">
    <property type="entry name" value="PP-bd_ACP"/>
</dbReference>
<dbReference type="RefSeq" id="WP_106529930.1">
    <property type="nucleotide sequence ID" value="NZ_PYAW01000004.1"/>
</dbReference>
<feature type="domain" description="Carrier" evidence="6">
    <location>
        <begin position="1045"/>
        <end position="1119"/>
    </location>
</feature>
<evidence type="ECO:0000256" key="5">
    <source>
        <dbReference type="ARBA" id="ARBA00022737"/>
    </source>
</evidence>
<feature type="domain" description="Carrier" evidence="6">
    <location>
        <begin position="3618"/>
        <end position="3693"/>
    </location>
</feature>
<dbReference type="FunFam" id="2.30.38.10:FF:000001">
    <property type="entry name" value="Non-ribosomal peptide synthetase PvdI"/>
    <property type="match status" value="2"/>
</dbReference>
<dbReference type="FunFam" id="3.40.50.12780:FF:000012">
    <property type="entry name" value="Non-ribosomal peptide synthetase"/>
    <property type="match status" value="4"/>
</dbReference>
<dbReference type="FunFam" id="3.40.50.980:FF:000001">
    <property type="entry name" value="Non-ribosomal peptide synthetase"/>
    <property type="match status" value="4"/>
</dbReference>
<dbReference type="GO" id="GO:0043041">
    <property type="term" value="P:amino acid activation for nonribosomal peptide biosynthetic process"/>
    <property type="evidence" value="ECO:0007669"/>
    <property type="project" value="TreeGrafter"/>
</dbReference>
<dbReference type="Pfam" id="PF00501">
    <property type="entry name" value="AMP-binding"/>
    <property type="match status" value="4"/>
</dbReference>
<dbReference type="CDD" id="cd19531">
    <property type="entry name" value="LCL_NRPS-like"/>
    <property type="match status" value="3"/>
</dbReference>
<keyword evidence="4" id="KW-0597">Phosphoprotein</keyword>
<dbReference type="PANTHER" id="PTHR45527">
    <property type="entry name" value="NONRIBOSOMAL PEPTIDE SYNTHETASE"/>
    <property type="match status" value="1"/>
</dbReference>
<dbReference type="Gene3D" id="3.30.559.10">
    <property type="entry name" value="Chloramphenicol acetyltransferase-like domain"/>
    <property type="match status" value="5"/>
</dbReference>
<dbReference type="CDD" id="cd19543">
    <property type="entry name" value="DCL_NRPS"/>
    <property type="match status" value="1"/>
</dbReference>
<evidence type="ECO:0000313" key="8">
    <source>
        <dbReference type="Proteomes" id="UP000240971"/>
    </source>
</evidence>
<dbReference type="Gene3D" id="3.40.50.980">
    <property type="match status" value="8"/>
</dbReference>
<keyword evidence="3" id="KW-0596">Phosphopantetheine</keyword>
<dbReference type="FunFam" id="3.30.559.30:FF:000001">
    <property type="entry name" value="Non-ribosomal peptide synthetase"/>
    <property type="match status" value="1"/>
</dbReference>
<dbReference type="InterPro" id="IPR036736">
    <property type="entry name" value="ACP-like_sf"/>
</dbReference>
<dbReference type="NCBIfam" id="TIGR01733">
    <property type="entry name" value="AA-adenyl-dom"/>
    <property type="match status" value="4"/>
</dbReference>
<feature type="domain" description="Carrier" evidence="6">
    <location>
        <begin position="4669"/>
        <end position="4744"/>
    </location>
</feature>
<dbReference type="PANTHER" id="PTHR45527:SF1">
    <property type="entry name" value="FATTY ACID SYNTHASE"/>
    <property type="match status" value="1"/>
</dbReference>
<keyword evidence="8" id="KW-1185">Reference proteome</keyword>
<dbReference type="InterPro" id="IPR045851">
    <property type="entry name" value="AMP-bd_C_sf"/>
</dbReference>
<dbReference type="InterPro" id="IPR010071">
    <property type="entry name" value="AA_adenyl_dom"/>
</dbReference>
<dbReference type="NCBIfam" id="NF003417">
    <property type="entry name" value="PRK04813.1"/>
    <property type="match status" value="4"/>
</dbReference>
<dbReference type="SUPFAM" id="SSF56801">
    <property type="entry name" value="Acetyl-CoA synthetase-like"/>
    <property type="match status" value="4"/>
</dbReference>
<gene>
    <name evidence="7" type="ORF">CLV51_104316</name>
</gene>
<comment type="cofactor">
    <cofactor evidence="1">
        <name>pantetheine 4'-phosphate</name>
        <dbReference type="ChEBI" id="CHEBI:47942"/>
    </cofactor>
</comment>
<dbReference type="EMBL" id="PYAW01000004">
    <property type="protein sequence ID" value="PSL45610.1"/>
    <property type="molecule type" value="Genomic_DNA"/>
</dbReference>
<dbReference type="PROSITE" id="PS50075">
    <property type="entry name" value="CARRIER"/>
    <property type="match status" value="4"/>
</dbReference>
<dbReference type="CDD" id="cd19534">
    <property type="entry name" value="E_NRPS"/>
    <property type="match status" value="1"/>
</dbReference>
<dbReference type="GO" id="GO:0044550">
    <property type="term" value="P:secondary metabolite biosynthetic process"/>
    <property type="evidence" value="ECO:0007669"/>
    <property type="project" value="UniProtKB-ARBA"/>
</dbReference>
<dbReference type="NCBIfam" id="TIGR01720">
    <property type="entry name" value="NRPS-para261"/>
    <property type="match status" value="1"/>
</dbReference>
<dbReference type="FunFam" id="1.10.1200.10:FF:000016">
    <property type="entry name" value="Non-ribosomal peptide synthase"/>
    <property type="match status" value="1"/>
</dbReference>
<dbReference type="InterPro" id="IPR025110">
    <property type="entry name" value="AMP-bd_C"/>
</dbReference>
<dbReference type="GO" id="GO:0072330">
    <property type="term" value="P:monocarboxylic acid biosynthetic process"/>
    <property type="evidence" value="ECO:0007669"/>
    <property type="project" value="UniProtKB-ARBA"/>
</dbReference>
<dbReference type="Gene3D" id="2.30.38.10">
    <property type="entry name" value="Luciferase, Domain 3"/>
    <property type="match status" value="4"/>
</dbReference>
<evidence type="ECO:0000259" key="6">
    <source>
        <dbReference type="PROSITE" id="PS50075"/>
    </source>
</evidence>
<dbReference type="FunFam" id="3.30.300.30:FF:000010">
    <property type="entry name" value="Enterobactin synthetase component F"/>
    <property type="match status" value="4"/>
</dbReference>
<dbReference type="InterPro" id="IPR001242">
    <property type="entry name" value="Condensation_dom"/>
</dbReference>
<dbReference type="SMART" id="SM00823">
    <property type="entry name" value="PKS_PP"/>
    <property type="match status" value="4"/>
</dbReference>
<feature type="domain" description="Carrier" evidence="6">
    <location>
        <begin position="2572"/>
        <end position="2647"/>
    </location>
</feature>
<evidence type="ECO:0000313" key="7">
    <source>
        <dbReference type="EMBL" id="PSL45610.1"/>
    </source>
</evidence>
<dbReference type="Gene3D" id="3.30.559.30">
    <property type="entry name" value="Nonribosomal peptide synthetase, condensation domain"/>
    <property type="match status" value="5"/>
</dbReference>
<proteinExistence type="inferred from homology"/>
<dbReference type="Pfam" id="PF13193">
    <property type="entry name" value="AMP-binding_C"/>
    <property type="match status" value="4"/>
</dbReference>
<evidence type="ECO:0000256" key="3">
    <source>
        <dbReference type="ARBA" id="ARBA00022450"/>
    </source>
</evidence>
<dbReference type="GO" id="GO:0003824">
    <property type="term" value="F:catalytic activity"/>
    <property type="evidence" value="ECO:0007669"/>
    <property type="project" value="InterPro"/>
</dbReference>
<dbReference type="GO" id="GO:0031177">
    <property type="term" value="F:phosphopantetheine binding"/>
    <property type="evidence" value="ECO:0007669"/>
    <property type="project" value="InterPro"/>
</dbReference>
<organism evidence="7 8">
    <name type="scientific">Chitinophaga niastensis</name>
    <dbReference type="NCBI Taxonomy" id="536980"/>
    <lineage>
        <taxon>Bacteria</taxon>
        <taxon>Pseudomonadati</taxon>
        <taxon>Bacteroidota</taxon>
        <taxon>Chitinophagia</taxon>
        <taxon>Chitinophagales</taxon>
        <taxon>Chitinophagaceae</taxon>
        <taxon>Chitinophaga</taxon>
    </lineage>
</organism>
<dbReference type="Pfam" id="PF00550">
    <property type="entry name" value="PP-binding"/>
    <property type="match status" value="4"/>
</dbReference>
<comment type="caution">
    <text evidence="7">The sequence shown here is derived from an EMBL/GenBank/DDBJ whole genome shotgun (WGS) entry which is preliminary data.</text>
</comment>
<dbReference type="InterPro" id="IPR020806">
    <property type="entry name" value="PKS_PP-bd"/>
</dbReference>
<dbReference type="Gene3D" id="1.10.1200.10">
    <property type="entry name" value="ACP-like"/>
    <property type="match status" value="4"/>
</dbReference>
<evidence type="ECO:0000256" key="4">
    <source>
        <dbReference type="ARBA" id="ARBA00022553"/>
    </source>
</evidence>
<keyword evidence="5" id="KW-0677">Repeat</keyword>